<comment type="caution">
    <text evidence="2">The sequence shown here is derived from an EMBL/GenBank/DDBJ whole genome shotgun (WGS) entry which is preliminary data.</text>
</comment>
<dbReference type="InterPro" id="IPR041492">
    <property type="entry name" value="HAD_2"/>
</dbReference>
<evidence type="ECO:0000313" key="5">
    <source>
        <dbReference type="Proteomes" id="UP000565205"/>
    </source>
</evidence>
<dbReference type="PANTHER" id="PTHR43434:SF20">
    <property type="entry name" value="5'-NUCLEOTIDASE"/>
    <property type="match status" value="1"/>
</dbReference>
<feature type="region of interest" description="Disordered" evidence="1">
    <location>
        <begin position="227"/>
        <end position="247"/>
    </location>
</feature>
<reference evidence="2 4" key="2">
    <citation type="submission" date="2020-08" db="EMBL/GenBank/DDBJ databases">
        <title>Genomic Encyclopedia of Type Strains, Phase III (KMG-III): the genomes of soil and plant-associated and newly described type strains.</title>
        <authorList>
            <person name="Whitman W."/>
        </authorList>
    </citation>
    <scope>NUCLEOTIDE SEQUENCE [LARGE SCALE GENOMIC DNA]</scope>
    <source>
        <strain evidence="2 4">CECT 8088</strain>
    </source>
</reference>
<dbReference type="SFLD" id="SFLDG01129">
    <property type="entry name" value="C1.5:_HAD__Beta-PGM__Phosphata"/>
    <property type="match status" value="1"/>
</dbReference>
<dbReference type="InterPro" id="IPR023198">
    <property type="entry name" value="PGP-like_dom2"/>
</dbReference>
<dbReference type="Pfam" id="PF13419">
    <property type="entry name" value="HAD_2"/>
    <property type="match status" value="1"/>
</dbReference>
<dbReference type="EMBL" id="JABXXQ010000515">
    <property type="protein sequence ID" value="NVN31831.1"/>
    <property type="molecule type" value="Genomic_DNA"/>
</dbReference>
<gene>
    <name evidence="2" type="ORF">FHR90_000727</name>
    <name evidence="3" type="ORF">HUK83_16005</name>
</gene>
<reference evidence="3 5" key="1">
    <citation type="submission" date="2020-06" db="EMBL/GenBank/DDBJ databases">
        <title>Description of novel acetic acid bacteria.</title>
        <authorList>
            <person name="Sombolestani A."/>
        </authorList>
    </citation>
    <scope>NUCLEOTIDE SEQUENCE [LARGE SCALE GENOMIC DNA]</scope>
    <source>
        <strain evidence="3 5">LMG 26838</strain>
    </source>
</reference>
<dbReference type="Proteomes" id="UP000565205">
    <property type="component" value="Unassembled WGS sequence"/>
</dbReference>
<dbReference type="Gene3D" id="1.10.150.240">
    <property type="entry name" value="Putative phosphatase, domain 2"/>
    <property type="match status" value="1"/>
</dbReference>
<dbReference type="GO" id="GO:0004713">
    <property type="term" value="F:protein tyrosine kinase activity"/>
    <property type="evidence" value="ECO:0007669"/>
    <property type="project" value="TreeGrafter"/>
</dbReference>
<dbReference type="AlphaFoldDB" id="A0A839UX12"/>
<dbReference type="InterPro" id="IPR050155">
    <property type="entry name" value="HAD-like_hydrolase_sf"/>
</dbReference>
<dbReference type="Gene3D" id="3.40.50.1000">
    <property type="entry name" value="HAD superfamily/HAD-like"/>
    <property type="match status" value="1"/>
</dbReference>
<dbReference type="EC" id="3.1.3.18" evidence="2"/>
<keyword evidence="4" id="KW-1185">Reference proteome</keyword>
<accession>A0A839UX12</accession>
<dbReference type="InterPro" id="IPR036412">
    <property type="entry name" value="HAD-like_sf"/>
</dbReference>
<dbReference type="GO" id="GO:0008967">
    <property type="term" value="F:phosphoglycolate phosphatase activity"/>
    <property type="evidence" value="ECO:0007669"/>
    <property type="project" value="UniProtKB-EC"/>
</dbReference>
<proteinExistence type="predicted"/>
<dbReference type="EMBL" id="JACHXV010000002">
    <property type="protein sequence ID" value="MBB3172913.1"/>
    <property type="molecule type" value="Genomic_DNA"/>
</dbReference>
<protein>
    <submittedName>
        <fullName evidence="3">HAD hydrolase-like protein</fullName>
    </submittedName>
    <submittedName>
        <fullName evidence="2">Phosphoglycolate phosphatase</fullName>
        <ecNumber evidence="2">3.1.3.18</ecNumber>
    </submittedName>
</protein>
<feature type="compositionally biased region" description="Polar residues" evidence="1">
    <location>
        <begin position="237"/>
        <end position="247"/>
    </location>
</feature>
<dbReference type="SFLD" id="SFLDS00003">
    <property type="entry name" value="Haloacid_Dehalogenase"/>
    <property type="match status" value="1"/>
</dbReference>
<dbReference type="Proteomes" id="UP000557688">
    <property type="component" value="Unassembled WGS sequence"/>
</dbReference>
<keyword evidence="2" id="KW-0378">Hydrolase</keyword>
<evidence type="ECO:0000313" key="4">
    <source>
        <dbReference type="Proteomes" id="UP000557688"/>
    </source>
</evidence>
<dbReference type="SUPFAM" id="SSF56784">
    <property type="entry name" value="HAD-like"/>
    <property type="match status" value="1"/>
</dbReference>
<evidence type="ECO:0000313" key="2">
    <source>
        <dbReference type="EMBL" id="MBB3172913.1"/>
    </source>
</evidence>
<evidence type="ECO:0000256" key="1">
    <source>
        <dbReference type="SAM" id="MobiDB-lite"/>
    </source>
</evidence>
<dbReference type="GO" id="GO:0005829">
    <property type="term" value="C:cytosol"/>
    <property type="evidence" value="ECO:0007669"/>
    <property type="project" value="TreeGrafter"/>
</dbReference>
<dbReference type="InterPro" id="IPR023214">
    <property type="entry name" value="HAD_sf"/>
</dbReference>
<evidence type="ECO:0000313" key="3">
    <source>
        <dbReference type="EMBL" id="NVN31831.1"/>
    </source>
</evidence>
<sequence>MLTRPLDGASILLDLDGTLINSQKAILDSLFHSMRAVGQEPDPQGDYRWVIGPPLHDVVGAILDPFTPERAESAITAYRAHYATLGMLASPLFEGIEALLDRLRAQGAKLYLATSKPLHMARPILAAHGLLDRFAATYGARPDDSGAEKPELIGELIAREGVDPARAVMVGDRRFDISGAHANRLRAIGVLWGFGGLDELEQAGAEAIVADPEALYDAIVEQISAAARHDGRHGTPARQTTLSQPSG</sequence>
<dbReference type="RefSeq" id="WP_176626405.1">
    <property type="nucleotide sequence ID" value="NZ_JABXXQ010000515.1"/>
</dbReference>
<organism evidence="2 4">
    <name type="scientific">Endobacter medicaginis</name>
    <dbReference type="NCBI Taxonomy" id="1181271"/>
    <lineage>
        <taxon>Bacteria</taxon>
        <taxon>Pseudomonadati</taxon>
        <taxon>Pseudomonadota</taxon>
        <taxon>Alphaproteobacteria</taxon>
        <taxon>Acetobacterales</taxon>
        <taxon>Acetobacteraceae</taxon>
        <taxon>Endobacter</taxon>
    </lineage>
</organism>
<name>A0A839UX12_9PROT</name>
<dbReference type="PANTHER" id="PTHR43434">
    <property type="entry name" value="PHOSPHOGLYCOLATE PHOSPHATASE"/>
    <property type="match status" value="1"/>
</dbReference>